<evidence type="ECO:0000313" key="7">
    <source>
        <dbReference type="EMBL" id="KAH9287978.1"/>
    </source>
</evidence>
<comment type="caution">
    <text evidence="7">The sequence shown here is derived from an EMBL/GenBank/DDBJ whole genome shotgun (WGS) entry which is preliminary data.</text>
</comment>
<evidence type="ECO:0000256" key="4">
    <source>
        <dbReference type="ARBA" id="ARBA00022927"/>
    </source>
</evidence>
<dbReference type="AlphaFoldDB" id="A0AA38F371"/>
<dbReference type="GO" id="GO:0006887">
    <property type="term" value="P:exocytosis"/>
    <property type="evidence" value="ECO:0007669"/>
    <property type="project" value="UniProtKB-KW"/>
</dbReference>
<feature type="domain" description="Exocyst component Exo84 C-terminal" evidence="6">
    <location>
        <begin position="167"/>
        <end position="369"/>
    </location>
</feature>
<dbReference type="InterPro" id="IPR032403">
    <property type="entry name" value="Exo84_C"/>
</dbReference>
<dbReference type="GO" id="GO:0015031">
    <property type="term" value="P:protein transport"/>
    <property type="evidence" value="ECO:0007669"/>
    <property type="project" value="UniProtKB-KW"/>
</dbReference>
<evidence type="ECO:0000259" key="6">
    <source>
        <dbReference type="Pfam" id="PF16528"/>
    </source>
</evidence>
<dbReference type="GO" id="GO:0006893">
    <property type="term" value="P:Golgi to plasma membrane transport"/>
    <property type="evidence" value="ECO:0007669"/>
    <property type="project" value="TreeGrafter"/>
</dbReference>
<comment type="similarity">
    <text evidence="1">Belongs to the EXO84 family.</text>
</comment>
<evidence type="ECO:0000313" key="8">
    <source>
        <dbReference type="Proteomes" id="UP000824469"/>
    </source>
</evidence>
<keyword evidence="8" id="KW-1185">Reference proteome</keyword>
<gene>
    <name evidence="7" type="ORF">KI387_032095</name>
</gene>
<dbReference type="Gene3D" id="1.20.58.1220">
    <property type="entry name" value="Exo84p, C-terminal helical domain"/>
    <property type="match status" value="1"/>
</dbReference>
<feature type="compositionally biased region" description="Basic and acidic residues" evidence="5">
    <location>
        <begin position="767"/>
        <end position="814"/>
    </location>
</feature>
<keyword evidence="3" id="KW-0268">Exocytosis</keyword>
<name>A0AA38F371_TAXCH</name>
<evidence type="ECO:0000256" key="2">
    <source>
        <dbReference type="ARBA" id="ARBA00022448"/>
    </source>
</evidence>
<dbReference type="Proteomes" id="UP000824469">
    <property type="component" value="Unassembled WGS sequence"/>
</dbReference>
<dbReference type="SUPFAM" id="SSF74788">
    <property type="entry name" value="Cullin repeat-like"/>
    <property type="match status" value="1"/>
</dbReference>
<sequence>MLTVMSNRAMEAADGHSSVEFGASAIENGGVEIDGDVVDSPASEANILTVDGEGDSKFQSMTEKGIRHLCLELLDLKKASAEELQRNVYSNHSAFVRISQEVTDLERELVELKMHISQQGSLVRDMMDGICLEYFSSNTWTDMSPRSAYLDHACSPSELEHHIYHLSEVLGVLLSEHKEEEALSVLEAEDKYFHEVQQKENSSSSLLALYQSALFEWKGRLAEQFVQIVKQPRVRGTELQKVLSGLCKLGDGPRAHTLLLNSHHLCLHTKIQNLLPSSGIYSANYMTTLARIVFSTISLATKHSVEIFGEASAYTSELVLWARKETDNFVQLVKKHVLSFKERAGGLQSAVEWVQVAVGHCSLLEAQGIALCPYLLKLIQPCMEEVLAVYLKRIETSVSIVAANDDWVVTSSCVQNHLLDKHSNLPNIAGDLAAQLTLTSSAHKFISMVQDILEELAPIINLQSGQSIVDCIALLFSKYVDILVRAMPCPLEDEKNMRCNFNSKLNPAKTEAQQLALLASAAALADELLPHSISKFSILKNGNLDCLSDGSHMILRRNASHLLKCKDWKCLLKCSVDKLRDQFCQQYVLNLYSKEGDTQITALMYLNGNSEDLCWGQSPMPSSPFQAWFVKLTRLGQISIEMLHGRDRAASQLLMRLTETFVIWLANDQEFWDILEHSSPPLSPFKLHQFVLDMHFLVESAISGNYSSQLIQQMVSKMTHRAETAFSATTGKDPKSSMPKDAWFSATSQEAINKLLARQAQSSFGAEKPRFEEKHDDLGGQEHEEHLEREDDKYDGESDLELNKNYERYDHDNMLHQGPDLILHSPTSLRSEDSLE</sequence>
<evidence type="ECO:0000256" key="5">
    <source>
        <dbReference type="SAM" id="MobiDB-lite"/>
    </source>
</evidence>
<dbReference type="InterPro" id="IPR033961">
    <property type="entry name" value="Exo84"/>
</dbReference>
<dbReference type="Pfam" id="PF16528">
    <property type="entry name" value="Exo84_C"/>
    <property type="match status" value="1"/>
</dbReference>
<reference evidence="7 8" key="1">
    <citation type="journal article" date="2021" name="Nat. Plants">
        <title>The Taxus genome provides insights into paclitaxel biosynthesis.</title>
        <authorList>
            <person name="Xiong X."/>
            <person name="Gou J."/>
            <person name="Liao Q."/>
            <person name="Li Y."/>
            <person name="Zhou Q."/>
            <person name="Bi G."/>
            <person name="Li C."/>
            <person name="Du R."/>
            <person name="Wang X."/>
            <person name="Sun T."/>
            <person name="Guo L."/>
            <person name="Liang H."/>
            <person name="Lu P."/>
            <person name="Wu Y."/>
            <person name="Zhang Z."/>
            <person name="Ro D.K."/>
            <person name="Shang Y."/>
            <person name="Huang S."/>
            <person name="Yan J."/>
        </authorList>
    </citation>
    <scope>NUCLEOTIDE SEQUENCE [LARGE SCALE GENOMIC DNA]</scope>
    <source>
        <strain evidence="7">Ta-2019</strain>
    </source>
</reference>
<evidence type="ECO:0000256" key="3">
    <source>
        <dbReference type="ARBA" id="ARBA00022483"/>
    </source>
</evidence>
<feature type="region of interest" description="Disordered" evidence="5">
    <location>
        <begin position="763"/>
        <end position="836"/>
    </location>
</feature>
<keyword evidence="2" id="KW-0813">Transport</keyword>
<evidence type="ECO:0000256" key="1">
    <source>
        <dbReference type="ARBA" id="ARBA00007210"/>
    </source>
</evidence>
<dbReference type="Pfam" id="PF08700">
    <property type="entry name" value="VPS51_Exo84_N"/>
    <property type="match status" value="1"/>
</dbReference>
<dbReference type="EMBL" id="JAHRHJ020003813">
    <property type="protein sequence ID" value="KAH9287978.1"/>
    <property type="molecule type" value="Genomic_DNA"/>
</dbReference>
<dbReference type="InterPro" id="IPR042560">
    <property type="entry name" value="Exo84_C_2"/>
</dbReference>
<dbReference type="GO" id="GO:0000145">
    <property type="term" value="C:exocyst"/>
    <property type="evidence" value="ECO:0007669"/>
    <property type="project" value="InterPro"/>
</dbReference>
<dbReference type="PANTHER" id="PTHR21426">
    <property type="entry name" value="EXOCYST COMPLEX COMPONENT 8"/>
    <property type="match status" value="1"/>
</dbReference>
<proteinExistence type="inferred from homology"/>
<dbReference type="InterPro" id="IPR016159">
    <property type="entry name" value="Cullin_repeat-like_dom_sf"/>
</dbReference>
<protein>
    <recommendedName>
        <fullName evidence="6">Exocyst component Exo84 C-terminal domain-containing protein</fullName>
    </recommendedName>
</protein>
<organism evidence="7 8">
    <name type="scientific">Taxus chinensis</name>
    <name type="common">Chinese yew</name>
    <name type="synonym">Taxus wallichiana var. chinensis</name>
    <dbReference type="NCBI Taxonomy" id="29808"/>
    <lineage>
        <taxon>Eukaryota</taxon>
        <taxon>Viridiplantae</taxon>
        <taxon>Streptophyta</taxon>
        <taxon>Embryophyta</taxon>
        <taxon>Tracheophyta</taxon>
        <taxon>Spermatophyta</taxon>
        <taxon>Pinopsida</taxon>
        <taxon>Pinidae</taxon>
        <taxon>Conifers II</taxon>
        <taxon>Cupressales</taxon>
        <taxon>Taxaceae</taxon>
        <taxon>Taxus</taxon>
    </lineage>
</organism>
<dbReference type="PANTHER" id="PTHR21426:SF12">
    <property type="entry name" value="EXOCYST COMPLEX COMPONENT 8"/>
    <property type="match status" value="1"/>
</dbReference>
<keyword evidence="4" id="KW-0653">Protein transport</keyword>
<accession>A0AA38F371</accession>